<evidence type="ECO:0000259" key="1">
    <source>
        <dbReference type="Pfam" id="PF01636"/>
    </source>
</evidence>
<reference evidence="2 3" key="1">
    <citation type="submission" date="2019-12" db="EMBL/GenBank/DDBJ databases">
        <title>A genome sequence resource for the geographically widespread anthracnose pathogen Colletotrichum asianum.</title>
        <authorList>
            <person name="Meng Y."/>
        </authorList>
    </citation>
    <scope>NUCLEOTIDE SEQUENCE [LARGE SCALE GENOMIC DNA]</scope>
    <source>
        <strain evidence="2 3">ICMP 18580</strain>
    </source>
</reference>
<dbReference type="InterPro" id="IPR051678">
    <property type="entry name" value="AGP_Transferase"/>
</dbReference>
<dbReference type="OrthoDB" id="5412996at2759"/>
<dbReference type="InterPro" id="IPR011009">
    <property type="entry name" value="Kinase-like_dom_sf"/>
</dbReference>
<name>A0A8H3ZMK9_9PEZI</name>
<comment type="caution">
    <text evidence="2">The sequence shown here is derived from an EMBL/GenBank/DDBJ whole genome shotgun (WGS) entry which is preliminary data.</text>
</comment>
<dbReference type="Gene3D" id="3.90.1200.10">
    <property type="match status" value="1"/>
</dbReference>
<dbReference type="Pfam" id="PF01636">
    <property type="entry name" value="APH"/>
    <property type="match status" value="1"/>
</dbReference>
<sequence>MDDPASHLPPPHAPATILALAASLGLPAPTSTEPLTVTAAFHRIYLLPFPALAAPALAPAKPNDDGTVTLVLRVSGVSGDHLPRIKTENKIAMMRWVRENTRVPVPAVVRWDSGCENVLGCEFSLLERVRGCSADKVFWGMSDAVRRRVVEQLVEFLAELRETSRWKHVGGLRVDEAGEIVPGPVVDEWFWMAPMVERFWAGTGETVESLNPVDGPFRSWAAHVDAALGRYVRVISRHAALQWARGLVPRLEGLRAWVREEEHEREMGETVYVLAHRDLHLANVMVDEADGAVTGVLDWEFGGVVPGPRWDPPNAFLYPWGGEGEEARGERDRMRGWAREICRERGIGEDVVDGVKYTAVQERVHLVVNHVRAICELWRESRENERAWGKVVEEELTKLGL</sequence>
<keyword evidence="3" id="KW-1185">Reference proteome</keyword>
<evidence type="ECO:0000313" key="2">
    <source>
        <dbReference type="EMBL" id="KAF0324908.1"/>
    </source>
</evidence>
<dbReference type="EMBL" id="WOWK01000040">
    <property type="protein sequence ID" value="KAF0324908.1"/>
    <property type="molecule type" value="Genomic_DNA"/>
</dbReference>
<proteinExistence type="predicted"/>
<dbReference type="PANTHER" id="PTHR21310">
    <property type="entry name" value="AMINOGLYCOSIDE PHOSPHOTRANSFERASE-RELATED-RELATED"/>
    <property type="match status" value="1"/>
</dbReference>
<gene>
    <name evidence="2" type="ORF">GQ607_007801</name>
</gene>
<dbReference type="Proteomes" id="UP000434172">
    <property type="component" value="Unassembled WGS sequence"/>
</dbReference>
<dbReference type="SUPFAM" id="SSF56112">
    <property type="entry name" value="Protein kinase-like (PK-like)"/>
    <property type="match status" value="1"/>
</dbReference>
<accession>A0A8H3ZMK9</accession>
<protein>
    <recommendedName>
        <fullName evidence="1">Aminoglycoside phosphotransferase domain-containing protein</fullName>
    </recommendedName>
</protein>
<organism evidence="2 3">
    <name type="scientific">Colletotrichum asianum</name>
    <dbReference type="NCBI Taxonomy" id="702518"/>
    <lineage>
        <taxon>Eukaryota</taxon>
        <taxon>Fungi</taxon>
        <taxon>Dikarya</taxon>
        <taxon>Ascomycota</taxon>
        <taxon>Pezizomycotina</taxon>
        <taxon>Sordariomycetes</taxon>
        <taxon>Hypocreomycetidae</taxon>
        <taxon>Glomerellales</taxon>
        <taxon>Glomerellaceae</taxon>
        <taxon>Colletotrichum</taxon>
        <taxon>Colletotrichum gloeosporioides species complex</taxon>
    </lineage>
</organism>
<feature type="domain" description="Aminoglycoside phosphotransferase" evidence="1">
    <location>
        <begin position="85"/>
        <end position="303"/>
    </location>
</feature>
<evidence type="ECO:0000313" key="3">
    <source>
        <dbReference type="Proteomes" id="UP000434172"/>
    </source>
</evidence>
<dbReference type="InterPro" id="IPR002575">
    <property type="entry name" value="Aminoglycoside_PTrfase"/>
</dbReference>
<dbReference type="AlphaFoldDB" id="A0A8H3ZMK9"/>